<comment type="caution">
    <text evidence="7">The sequence shown here is derived from an EMBL/GenBank/DDBJ whole genome shotgun (WGS) entry which is preliminary data.</text>
</comment>
<evidence type="ECO:0000313" key="8">
    <source>
        <dbReference type="Proteomes" id="UP001320178"/>
    </source>
</evidence>
<accession>A0AAW4YYF1</accession>
<dbReference type="GO" id="GO:0006508">
    <property type="term" value="P:proteolysis"/>
    <property type="evidence" value="ECO:0007669"/>
    <property type="project" value="UniProtKB-KW"/>
</dbReference>
<dbReference type="PANTHER" id="PTHR32481">
    <property type="entry name" value="AMINOPEPTIDASE"/>
    <property type="match status" value="1"/>
</dbReference>
<proteinExistence type="inferred from homology"/>
<dbReference type="GO" id="GO:0004177">
    <property type="term" value="F:aminopeptidase activity"/>
    <property type="evidence" value="ECO:0007669"/>
    <property type="project" value="UniProtKB-KW"/>
</dbReference>
<dbReference type="InterPro" id="IPR008007">
    <property type="entry name" value="Peptidase_M42"/>
</dbReference>
<dbReference type="GO" id="GO:0046872">
    <property type="term" value="F:metal ion binding"/>
    <property type="evidence" value="ECO:0007669"/>
    <property type="project" value="UniProtKB-KW"/>
</dbReference>
<dbReference type="Pfam" id="PF05343">
    <property type="entry name" value="Peptidase_M42"/>
    <property type="match status" value="1"/>
</dbReference>
<sequence>MSDTEKPWAEPMPETQFDLMRRILDAPSPVGLEAAMTYGVLEPYFESFAPKSWHLHQFKGHAAVVWDTHPGRDELFKVMIVGHADKIRMQVRSIGDDGKVWINTDSFLPNVLIGHEVKLFSEDPEAPGRYRIIQGGTVEALGAIHFSDPAQREGRKGIKKEQIYLDLQIHGENKKQQVLNLGVRPGDSIIFDRPIRHGFSPDTFYGAYLDNGLGCFVTAEVARLIAEAGGTEKVRVLFAIASYEEIGRFGSRVLAGQLEPDVIIGVDVNHDYVAAPGIGDRRMQPLEMGKGFTMSVGAIASEQLNRIIETTAREHGIPMQRDIVGADTGTDGMAGVLAAIDCAATSIGFPIRNMHTISETGNIQDVLAAIHVLTRTLQALDALPDPHREFLDNHPRLDQAQPLTHQGSAKPEEQQAAPARKATSHQQKHPS</sequence>
<feature type="compositionally biased region" description="Basic residues" evidence="6">
    <location>
        <begin position="422"/>
        <end position="431"/>
    </location>
</feature>
<dbReference type="SUPFAM" id="SSF53187">
    <property type="entry name" value="Zn-dependent exopeptidases"/>
    <property type="match status" value="1"/>
</dbReference>
<keyword evidence="5" id="KW-0378">Hydrolase</keyword>
<dbReference type="InterPro" id="IPR051464">
    <property type="entry name" value="Peptidase_M42_aminopept"/>
</dbReference>
<dbReference type="RefSeq" id="WP_234240626.1">
    <property type="nucleotide sequence ID" value="NZ_JABFTS010000010.1"/>
</dbReference>
<dbReference type="InterPro" id="IPR023367">
    <property type="entry name" value="Peptidase_M42_dom2"/>
</dbReference>
<dbReference type="EMBL" id="JABFTS010000010">
    <property type="protein sequence ID" value="MCE8053279.1"/>
    <property type="molecule type" value="Genomic_DNA"/>
</dbReference>
<dbReference type="Gene3D" id="3.40.630.10">
    <property type="entry name" value="Zn peptidases"/>
    <property type="match status" value="1"/>
</dbReference>
<feature type="compositionally biased region" description="Basic and acidic residues" evidence="6">
    <location>
        <begin position="386"/>
        <end position="397"/>
    </location>
</feature>
<protein>
    <submittedName>
        <fullName evidence="7">M20/M25/M40 family metallo-hydrolase</fullName>
    </submittedName>
</protein>
<organism evidence="7 8">
    <name type="scientific">Billgrantia desiderata</name>
    <dbReference type="NCBI Taxonomy" id="52021"/>
    <lineage>
        <taxon>Bacteria</taxon>
        <taxon>Pseudomonadati</taxon>
        <taxon>Pseudomonadota</taxon>
        <taxon>Gammaproteobacteria</taxon>
        <taxon>Oceanospirillales</taxon>
        <taxon>Halomonadaceae</taxon>
        <taxon>Billgrantia</taxon>
    </lineage>
</organism>
<evidence type="ECO:0000256" key="2">
    <source>
        <dbReference type="ARBA" id="ARBA00022438"/>
    </source>
</evidence>
<dbReference type="PANTHER" id="PTHR32481:SF0">
    <property type="entry name" value="AMINOPEPTIDASE YPDE-RELATED"/>
    <property type="match status" value="1"/>
</dbReference>
<dbReference type="Proteomes" id="UP001320178">
    <property type="component" value="Unassembled WGS sequence"/>
</dbReference>
<reference evidence="7" key="2">
    <citation type="journal article" date="2021" name="Front. Microbiol.">
        <title>Aerobic Denitrification and Heterotrophic Sulfur Oxidation in the Genus Halomonas Revealed by Six Novel Species Characterizations and Genome-Based Analysis.</title>
        <authorList>
            <person name="Wang L."/>
            <person name="Shao Z."/>
        </authorList>
    </citation>
    <scope>NUCLEOTIDE SEQUENCE</scope>
    <source>
        <strain evidence="7">MCCC 1A05776</strain>
    </source>
</reference>
<dbReference type="Gene3D" id="2.40.30.40">
    <property type="entry name" value="Peptidase M42, domain 2"/>
    <property type="match status" value="1"/>
</dbReference>
<evidence type="ECO:0000256" key="4">
    <source>
        <dbReference type="ARBA" id="ARBA00022723"/>
    </source>
</evidence>
<keyword evidence="4" id="KW-0479">Metal-binding</keyword>
<feature type="region of interest" description="Disordered" evidence="6">
    <location>
        <begin position="386"/>
        <end position="431"/>
    </location>
</feature>
<name>A0AAW4YYF1_9GAMM</name>
<evidence type="ECO:0000256" key="6">
    <source>
        <dbReference type="SAM" id="MobiDB-lite"/>
    </source>
</evidence>
<evidence type="ECO:0000256" key="1">
    <source>
        <dbReference type="ARBA" id="ARBA00006272"/>
    </source>
</evidence>
<comment type="similarity">
    <text evidence="1">Belongs to the peptidase M42 family.</text>
</comment>
<evidence type="ECO:0000313" key="7">
    <source>
        <dbReference type="EMBL" id="MCE8053279.1"/>
    </source>
</evidence>
<gene>
    <name evidence="7" type="ORF">HOP61_18470</name>
</gene>
<evidence type="ECO:0000256" key="3">
    <source>
        <dbReference type="ARBA" id="ARBA00022670"/>
    </source>
</evidence>
<evidence type="ECO:0000256" key="5">
    <source>
        <dbReference type="ARBA" id="ARBA00022801"/>
    </source>
</evidence>
<dbReference type="AlphaFoldDB" id="A0AAW4YYF1"/>
<keyword evidence="2" id="KW-0031">Aminopeptidase</keyword>
<keyword evidence="3" id="KW-0645">Protease</keyword>
<dbReference type="SUPFAM" id="SSF101821">
    <property type="entry name" value="Aminopeptidase/glucanase lid domain"/>
    <property type="match status" value="1"/>
</dbReference>
<reference evidence="7" key="1">
    <citation type="submission" date="2020-05" db="EMBL/GenBank/DDBJ databases">
        <authorList>
            <person name="Wang L."/>
            <person name="Shao Z."/>
        </authorList>
    </citation>
    <scope>NUCLEOTIDE SEQUENCE</scope>
    <source>
        <strain evidence="7">MCCC 1A05776</strain>
    </source>
</reference>